<dbReference type="Proteomes" id="UP000729402">
    <property type="component" value="Unassembled WGS sequence"/>
</dbReference>
<dbReference type="EMBL" id="JAAALK010000285">
    <property type="protein sequence ID" value="KAG8064849.1"/>
    <property type="molecule type" value="Genomic_DNA"/>
</dbReference>
<evidence type="ECO:0000313" key="2">
    <source>
        <dbReference type="EMBL" id="KAG8064849.1"/>
    </source>
</evidence>
<comment type="caution">
    <text evidence="2">The sequence shown here is derived from an EMBL/GenBank/DDBJ whole genome shotgun (WGS) entry which is preliminary data.</text>
</comment>
<feature type="region of interest" description="Disordered" evidence="1">
    <location>
        <begin position="1"/>
        <end position="48"/>
    </location>
</feature>
<name>A0A8J5VYQ7_ZIZPA</name>
<proteinExistence type="predicted"/>
<dbReference type="AlphaFoldDB" id="A0A8J5VYQ7"/>
<gene>
    <name evidence="2" type="ORF">GUJ93_ZPchr0004g38698</name>
</gene>
<evidence type="ECO:0000313" key="3">
    <source>
        <dbReference type="Proteomes" id="UP000729402"/>
    </source>
</evidence>
<organism evidence="2 3">
    <name type="scientific">Zizania palustris</name>
    <name type="common">Northern wild rice</name>
    <dbReference type="NCBI Taxonomy" id="103762"/>
    <lineage>
        <taxon>Eukaryota</taxon>
        <taxon>Viridiplantae</taxon>
        <taxon>Streptophyta</taxon>
        <taxon>Embryophyta</taxon>
        <taxon>Tracheophyta</taxon>
        <taxon>Spermatophyta</taxon>
        <taxon>Magnoliopsida</taxon>
        <taxon>Liliopsida</taxon>
        <taxon>Poales</taxon>
        <taxon>Poaceae</taxon>
        <taxon>BOP clade</taxon>
        <taxon>Oryzoideae</taxon>
        <taxon>Oryzeae</taxon>
        <taxon>Zizaniinae</taxon>
        <taxon>Zizania</taxon>
    </lineage>
</organism>
<accession>A0A8J5VYQ7</accession>
<dbReference type="OrthoDB" id="1923003at2759"/>
<reference evidence="2" key="1">
    <citation type="journal article" date="2021" name="bioRxiv">
        <title>Whole Genome Assembly and Annotation of Northern Wild Rice, Zizania palustris L., Supports a Whole Genome Duplication in the Zizania Genus.</title>
        <authorList>
            <person name="Haas M."/>
            <person name="Kono T."/>
            <person name="Macchietto M."/>
            <person name="Millas R."/>
            <person name="McGilp L."/>
            <person name="Shao M."/>
            <person name="Duquette J."/>
            <person name="Hirsch C.N."/>
            <person name="Kimball J."/>
        </authorList>
    </citation>
    <scope>NUCLEOTIDE SEQUENCE</scope>
    <source>
        <tissue evidence="2">Fresh leaf tissue</tissue>
    </source>
</reference>
<protein>
    <submittedName>
        <fullName evidence="2">Uncharacterized protein</fullName>
    </submittedName>
</protein>
<reference evidence="2" key="2">
    <citation type="submission" date="2021-02" db="EMBL/GenBank/DDBJ databases">
        <authorList>
            <person name="Kimball J.A."/>
            <person name="Haas M.W."/>
            <person name="Macchietto M."/>
            <person name="Kono T."/>
            <person name="Duquette J."/>
            <person name="Shao M."/>
        </authorList>
    </citation>
    <scope>NUCLEOTIDE SEQUENCE</scope>
    <source>
        <tissue evidence="2">Fresh leaf tissue</tissue>
    </source>
</reference>
<sequence length="159" mass="16632">MGRRSSRATRIQGATTSARTQGGGAGAGVAGSSQPNAGGVGGRRPELPSVQDSLMRLPFEPFVLPRRDPLAPMGNFPYSLGLAASSALPSIPLPAGLGGVDRLKFPMLAPSVNPLFRHRQGMETTGLVVPKGEVKEEAMPAYGAVYQQAMNRQTLGHQL</sequence>
<keyword evidence="3" id="KW-1185">Reference proteome</keyword>
<evidence type="ECO:0000256" key="1">
    <source>
        <dbReference type="SAM" id="MobiDB-lite"/>
    </source>
</evidence>